<reference evidence="7 8" key="1">
    <citation type="submission" date="2023-10" db="EMBL/GenBank/DDBJ databases">
        <title>Complete Genome Sequence of Limnobacter thiooxidans CS-K2T, Isolated from freshwater lake sediments in Bavaria, Germany.</title>
        <authorList>
            <person name="Naruki M."/>
            <person name="Watanabe A."/>
            <person name="Warashina T."/>
            <person name="Morita T."/>
            <person name="Arakawa K."/>
        </authorList>
    </citation>
    <scope>NUCLEOTIDE SEQUENCE [LARGE SCALE GENOMIC DNA]</scope>
    <source>
        <strain evidence="7 8">CS-K2</strain>
    </source>
</reference>
<evidence type="ECO:0000259" key="6">
    <source>
        <dbReference type="Pfam" id="PF22740"/>
    </source>
</evidence>
<feature type="binding site" evidence="4">
    <location>
        <begin position="60"/>
        <end position="63"/>
    </location>
    <ligand>
        <name>GTP</name>
        <dbReference type="ChEBI" id="CHEBI:37565"/>
    </ligand>
</feature>
<dbReference type="Proteomes" id="UP001329151">
    <property type="component" value="Chromosome"/>
</dbReference>
<dbReference type="EMBL" id="AP028947">
    <property type="protein sequence ID" value="BET24825.1"/>
    <property type="molecule type" value="Genomic_DNA"/>
</dbReference>
<dbReference type="InterPro" id="IPR053931">
    <property type="entry name" value="RapZ_C"/>
</dbReference>
<dbReference type="RefSeq" id="WP_338284657.1">
    <property type="nucleotide sequence ID" value="NZ_AP028947.1"/>
</dbReference>
<name>A0AA86J5S3_9BURK</name>
<dbReference type="InterPro" id="IPR027417">
    <property type="entry name" value="P-loop_NTPase"/>
</dbReference>
<dbReference type="InterPro" id="IPR005337">
    <property type="entry name" value="RapZ-like"/>
</dbReference>
<proteinExistence type="inferred from homology"/>
<protein>
    <submittedName>
        <fullName evidence="7">RNase adapter RapZ</fullName>
    </submittedName>
</protein>
<dbReference type="GO" id="GO:0005525">
    <property type="term" value="F:GTP binding"/>
    <property type="evidence" value="ECO:0007669"/>
    <property type="project" value="UniProtKB-UniRule"/>
</dbReference>
<dbReference type="InterPro" id="IPR053930">
    <property type="entry name" value="RapZ-like_N"/>
</dbReference>
<feature type="binding site" evidence="4">
    <location>
        <begin position="11"/>
        <end position="18"/>
    </location>
    <ligand>
        <name>ATP</name>
        <dbReference type="ChEBI" id="CHEBI:30616"/>
    </ligand>
</feature>
<keyword evidence="3 4" id="KW-0342">GTP-binding</keyword>
<dbReference type="AlphaFoldDB" id="A0AA86J5S3"/>
<gene>
    <name evidence="7" type="primary">rapZ</name>
    <name evidence="7" type="ORF">RGQ30_03260</name>
</gene>
<dbReference type="Pfam" id="PF03668">
    <property type="entry name" value="RapZ-like_N"/>
    <property type="match status" value="1"/>
</dbReference>
<evidence type="ECO:0000256" key="4">
    <source>
        <dbReference type="HAMAP-Rule" id="MF_00636"/>
    </source>
</evidence>
<evidence type="ECO:0000259" key="5">
    <source>
        <dbReference type="Pfam" id="PF03668"/>
    </source>
</evidence>
<keyword evidence="8" id="KW-1185">Reference proteome</keyword>
<sequence>MTDMKVVLVTGLSGSGKSVAIRALEDAHFYCVDNLPPSFIPQVVERLSTEGITQLAIAADARTGRDIIDLPQIIQTLKARGTDVRILFLDADNDTLITRYSESRRRHPMSARLGEQATVQECVDAEREALEPLRAISSCIDTSALLPNVLRRWVLETVEGDSAKLTLVFETFGFKKGLPSDADLVFDVRCLSNPYYDKNLRPLSGKDIEVQLYIQADERSDALIDDIESYLRKWLPSYLNEQRSYVTVAIGCTGGQHRSVYVAETLAKRFTTKPLSEIESILLRHRTLG</sequence>
<keyword evidence="2 4" id="KW-0067">ATP-binding</keyword>
<dbReference type="HAMAP" id="MF_00636">
    <property type="entry name" value="RapZ_like"/>
    <property type="match status" value="1"/>
</dbReference>
<dbReference type="Gene3D" id="3.40.50.300">
    <property type="entry name" value="P-loop containing nucleotide triphosphate hydrolases"/>
    <property type="match status" value="1"/>
</dbReference>
<dbReference type="PIRSF" id="PIRSF005052">
    <property type="entry name" value="P-loopkin"/>
    <property type="match status" value="1"/>
</dbReference>
<keyword evidence="1 4" id="KW-0547">Nucleotide-binding</keyword>
<dbReference type="PANTHER" id="PTHR30448:SF0">
    <property type="entry name" value="RNASE ADAPTER PROTEIN RAPZ"/>
    <property type="match status" value="1"/>
</dbReference>
<organism evidence="7 8">
    <name type="scientific">Limnobacter thiooxidans</name>
    <dbReference type="NCBI Taxonomy" id="131080"/>
    <lineage>
        <taxon>Bacteria</taxon>
        <taxon>Pseudomonadati</taxon>
        <taxon>Pseudomonadota</taxon>
        <taxon>Betaproteobacteria</taxon>
        <taxon>Burkholderiales</taxon>
        <taxon>Burkholderiaceae</taxon>
        <taxon>Limnobacter</taxon>
    </lineage>
</organism>
<evidence type="ECO:0000313" key="7">
    <source>
        <dbReference type="EMBL" id="BET24825.1"/>
    </source>
</evidence>
<feature type="domain" description="RapZ-like N-terminal" evidence="5">
    <location>
        <begin position="4"/>
        <end position="161"/>
    </location>
</feature>
<evidence type="ECO:0000256" key="3">
    <source>
        <dbReference type="ARBA" id="ARBA00023134"/>
    </source>
</evidence>
<feature type="domain" description="RapZ C-terminal" evidence="6">
    <location>
        <begin position="166"/>
        <end position="287"/>
    </location>
</feature>
<accession>A0AA86J5S3</accession>
<dbReference type="GO" id="GO:0005524">
    <property type="term" value="F:ATP binding"/>
    <property type="evidence" value="ECO:0007669"/>
    <property type="project" value="UniProtKB-UniRule"/>
</dbReference>
<dbReference type="Pfam" id="PF22740">
    <property type="entry name" value="PapZ_C"/>
    <property type="match status" value="1"/>
</dbReference>
<dbReference type="KEGG" id="lto:RGQ30_03260"/>
<dbReference type="SUPFAM" id="SSF52540">
    <property type="entry name" value="P-loop containing nucleoside triphosphate hydrolases"/>
    <property type="match status" value="1"/>
</dbReference>
<evidence type="ECO:0000313" key="8">
    <source>
        <dbReference type="Proteomes" id="UP001329151"/>
    </source>
</evidence>
<dbReference type="PANTHER" id="PTHR30448">
    <property type="entry name" value="RNASE ADAPTER PROTEIN RAPZ"/>
    <property type="match status" value="1"/>
</dbReference>
<evidence type="ECO:0000256" key="2">
    <source>
        <dbReference type="ARBA" id="ARBA00022840"/>
    </source>
</evidence>
<evidence type="ECO:0000256" key="1">
    <source>
        <dbReference type="ARBA" id="ARBA00022741"/>
    </source>
</evidence>
<dbReference type="NCBIfam" id="NF003828">
    <property type="entry name" value="PRK05416.1"/>
    <property type="match status" value="1"/>
</dbReference>